<dbReference type="InterPro" id="IPR036397">
    <property type="entry name" value="RNaseH_sf"/>
</dbReference>
<dbReference type="Proteomes" id="UP000593579">
    <property type="component" value="Unassembled WGS sequence"/>
</dbReference>
<dbReference type="InterPro" id="IPR012337">
    <property type="entry name" value="RNaseH-like_sf"/>
</dbReference>
<dbReference type="InterPro" id="IPR002156">
    <property type="entry name" value="RNaseH_domain"/>
</dbReference>
<dbReference type="PANTHER" id="PTHR47723:SF24">
    <property type="entry name" value="RNASE H TYPE-1 DOMAIN-CONTAINING PROTEIN"/>
    <property type="match status" value="1"/>
</dbReference>
<evidence type="ECO:0000259" key="1">
    <source>
        <dbReference type="Pfam" id="PF13456"/>
    </source>
</evidence>
<evidence type="ECO:0000313" key="2">
    <source>
        <dbReference type="EMBL" id="MBA0744342.1"/>
    </source>
</evidence>
<dbReference type="InterPro" id="IPR044730">
    <property type="entry name" value="RNase_H-like_dom_plant"/>
</dbReference>
<keyword evidence="3" id="KW-1185">Reference proteome</keyword>
<dbReference type="InterPro" id="IPR053151">
    <property type="entry name" value="RNase_H-like"/>
</dbReference>
<reference evidence="2 3" key="1">
    <citation type="journal article" date="2019" name="Genome Biol. Evol.">
        <title>Insights into the evolution of the New World diploid cottons (Gossypium, subgenus Houzingenia) based on genome sequencing.</title>
        <authorList>
            <person name="Grover C.E."/>
            <person name="Arick M.A. 2nd"/>
            <person name="Thrash A."/>
            <person name="Conover J.L."/>
            <person name="Sanders W.S."/>
            <person name="Peterson D.G."/>
            <person name="Frelichowski J.E."/>
            <person name="Scheffler J.A."/>
            <person name="Scheffler B.E."/>
            <person name="Wendel J.F."/>
        </authorList>
    </citation>
    <scope>NUCLEOTIDE SEQUENCE [LARGE SCALE GENOMIC DNA]</scope>
    <source>
        <strain evidence="2">5</strain>
        <tissue evidence="2">Leaf</tissue>
    </source>
</reference>
<dbReference type="EMBL" id="JABEZY010000008">
    <property type="protein sequence ID" value="MBA0744342.1"/>
    <property type="molecule type" value="Genomic_DNA"/>
</dbReference>
<comment type="caution">
    <text evidence="2">The sequence shown here is derived from an EMBL/GenBank/DDBJ whole genome shotgun (WGS) entry which is preliminary data.</text>
</comment>
<dbReference type="GO" id="GO:0003676">
    <property type="term" value="F:nucleic acid binding"/>
    <property type="evidence" value="ECO:0007669"/>
    <property type="project" value="InterPro"/>
</dbReference>
<dbReference type="Gene3D" id="3.30.420.10">
    <property type="entry name" value="Ribonuclease H-like superfamily/Ribonuclease H"/>
    <property type="match status" value="1"/>
</dbReference>
<proteinExistence type="predicted"/>
<accession>A0A7J9C777</accession>
<name>A0A7J9C777_GOSGO</name>
<feature type="domain" description="RNase H type-1" evidence="1">
    <location>
        <begin position="2"/>
        <end position="78"/>
    </location>
</feature>
<dbReference type="Pfam" id="PF13456">
    <property type="entry name" value="RVT_3"/>
    <property type="match status" value="1"/>
</dbReference>
<dbReference type="GO" id="GO:0004523">
    <property type="term" value="F:RNA-DNA hybrid ribonuclease activity"/>
    <property type="evidence" value="ECO:0007669"/>
    <property type="project" value="InterPro"/>
</dbReference>
<dbReference type="PANTHER" id="PTHR47723">
    <property type="entry name" value="OS05G0353850 PROTEIN"/>
    <property type="match status" value="1"/>
</dbReference>
<dbReference type="CDD" id="cd06222">
    <property type="entry name" value="RNase_H_like"/>
    <property type="match status" value="1"/>
</dbReference>
<gene>
    <name evidence="2" type="ORF">Gogos_006970</name>
</gene>
<protein>
    <recommendedName>
        <fullName evidence="1">RNase H type-1 domain-containing protein</fullName>
    </recommendedName>
</protein>
<dbReference type="SUPFAM" id="SSF53098">
    <property type="entry name" value="Ribonuclease H-like"/>
    <property type="match status" value="1"/>
</dbReference>
<evidence type="ECO:0000313" key="3">
    <source>
        <dbReference type="Proteomes" id="UP000593579"/>
    </source>
</evidence>
<sequence>MNSDGAMSMTDDNTSIGGLFRDVDGHWLCGYSLKVSKETVFCIEARAILEGLRIAWEKGYRHLEIEHDNALLVESVLSGSAAS</sequence>
<feature type="non-terminal residue" evidence="2">
    <location>
        <position position="83"/>
    </location>
</feature>
<dbReference type="AlphaFoldDB" id="A0A7J9C777"/>
<dbReference type="OrthoDB" id="955670at2759"/>
<organism evidence="2 3">
    <name type="scientific">Gossypium gossypioides</name>
    <name type="common">Mexican cotton</name>
    <name type="synonym">Selera gossypioides</name>
    <dbReference type="NCBI Taxonomy" id="34282"/>
    <lineage>
        <taxon>Eukaryota</taxon>
        <taxon>Viridiplantae</taxon>
        <taxon>Streptophyta</taxon>
        <taxon>Embryophyta</taxon>
        <taxon>Tracheophyta</taxon>
        <taxon>Spermatophyta</taxon>
        <taxon>Magnoliopsida</taxon>
        <taxon>eudicotyledons</taxon>
        <taxon>Gunneridae</taxon>
        <taxon>Pentapetalae</taxon>
        <taxon>rosids</taxon>
        <taxon>malvids</taxon>
        <taxon>Malvales</taxon>
        <taxon>Malvaceae</taxon>
        <taxon>Malvoideae</taxon>
        <taxon>Gossypium</taxon>
    </lineage>
</organism>